<dbReference type="VEuPathDB" id="VectorBase:AQUA015059"/>
<name>A0A182XTB4_ANOQN</name>
<sequence>LNRIKLCPFLSLCLCVYRRHRRRHRCRHHHRCHCQPLLLSFHRGKQIKNTIVERNHIHKHPKTASSRPHPWCKKALRVRAW</sequence>
<dbReference type="EnsemblMetazoa" id="AQUA015059-RA">
    <property type="protein sequence ID" value="AQUA015059-PA"/>
    <property type="gene ID" value="AQUA015059"/>
</dbReference>
<organism evidence="1 2">
    <name type="scientific">Anopheles quadriannulatus</name>
    <name type="common">Mosquito</name>
    <dbReference type="NCBI Taxonomy" id="34691"/>
    <lineage>
        <taxon>Eukaryota</taxon>
        <taxon>Metazoa</taxon>
        <taxon>Ecdysozoa</taxon>
        <taxon>Arthropoda</taxon>
        <taxon>Hexapoda</taxon>
        <taxon>Insecta</taxon>
        <taxon>Pterygota</taxon>
        <taxon>Neoptera</taxon>
        <taxon>Endopterygota</taxon>
        <taxon>Diptera</taxon>
        <taxon>Nematocera</taxon>
        <taxon>Culicoidea</taxon>
        <taxon>Culicidae</taxon>
        <taxon>Anophelinae</taxon>
        <taxon>Anopheles</taxon>
    </lineage>
</organism>
<evidence type="ECO:0000313" key="1">
    <source>
        <dbReference type="EnsemblMetazoa" id="AQUA015059-PA"/>
    </source>
</evidence>
<reference evidence="1" key="1">
    <citation type="submission" date="2020-05" db="UniProtKB">
        <authorList>
            <consortium name="EnsemblMetazoa"/>
        </authorList>
    </citation>
    <scope>IDENTIFICATION</scope>
    <source>
        <strain evidence="1">SANGQUA</strain>
    </source>
</reference>
<accession>A0A182XTB4</accession>
<keyword evidence="2" id="KW-1185">Reference proteome</keyword>
<proteinExistence type="predicted"/>
<dbReference type="AlphaFoldDB" id="A0A182XTB4"/>
<dbReference type="Proteomes" id="UP000076407">
    <property type="component" value="Unassembled WGS sequence"/>
</dbReference>
<protein>
    <submittedName>
        <fullName evidence="1">Uncharacterized protein</fullName>
    </submittedName>
</protein>
<evidence type="ECO:0000313" key="2">
    <source>
        <dbReference type="Proteomes" id="UP000076407"/>
    </source>
</evidence>